<keyword evidence="3" id="KW-0812">Transmembrane</keyword>
<name>A0A2L2X7S4_9FIRM</name>
<feature type="region of interest" description="Disordered" evidence="2">
    <location>
        <begin position="106"/>
        <end position="131"/>
    </location>
</feature>
<dbReference type="RefSeq" id="WP_104370712.1">
    <property type="nucleotide sequence ID" value="NZ_BFAV01000018.1"/>
</dbReference>
<protein>
    <submittedName>
        <fullName evidence="4">Cell division protein DivIC</fullName>
    </submittedName>
</protein>
<gene>
    <name evidence="4" type="ORF">DCCM_0339</name>
</gene>
<keyword evidence="5" id="KW-1185">Reference proteome</keyword>
<sequence length="131" mass="15164">MASRENNIYKFSDPKRPERPARSRAFRPSIKFLTAVALFMFVYMIFSFGTHFNKLYAMQQDVEKIQVQVKDLEKKNNELKQQLKMAQSDAYVEKVAREELNLAKPGESRIIPVQSNKKTDDQKTKTGTTGD</sequence>
<accession>A0A2L2X7S4</accession>
<dbReference type="InterPro" id="IPR007060">
    <property type="entry name" value="FtsL/DivIC"/>
</dbReference>
<proteinExistence type="predicted"/>
<evidence type="ECO:0000256" key="1">
    <source>
        <dbReference type="SAM" id="Coils"/>
    </source>
</evidence>
<keyword evidence="4" id="KW-0132">Cell division</keyword>
<keyword evidence="4" id="KW-0131">Cell cycle</keyword>
<evidence type="ECO:0000256" key="2">
    <source>
        <dbReference type="SAM" id="MobiDB-lite"/>
    </source>
</evidence>
<dbReference type="EMBL" id="BFAV01000018">
    <property type="protein sequence ID" value="GBF32148.1"/>
    <property type="molecule type" value="Genomic_DNA"/>
</dbReference>
<comment type="caution">
    <text evidence="4">The sequence shown here is derived from an EMBL/GenBank/DDBJ whole genome shotgun (WGS) entry which is preliminary data.</text>
</comment>
<dbReference type="AlphaFoldDB" id="A0A2L2X7S4"/>
<reference evidence="5" key="1">
    <citation type="submission" date="2018-02" db="EMBL/GenBank/DDBJ databases">
        <title>Genome sequence of Desulfocucumis palustris strain NAW-5.</title>
        <authorList>
            <person name="Watanabe M."/>
            <person name="Kojima H."/>
            <person name="Fukui M."/>
        </authorList>
    </citation>
    <scope>NUCLEOTIDE SEQUENCE [LARGE SCALE GENOMIC DNA]</scope>
    <source>
        <strain evidence="5">NAW-5</strain>
    </source>
</reference>
<evidence type="ECO:0000313" key="4">
    <source>
        <dbReference type="EMBL" id="GBF32148.1"/>
    </source>
</evidence>
<keyword evidence="3" id="KW-0472">Membrane</keyword>
<evidence type="ECO:0000313" key="5">
    <source>
        <dbReference type="Proteomes" id="UP000239549"/>
    </source>
</evidence>
<feature type="transmembrane region" description="Helical" evidence="3">
    <location>
        <begin position="32"/>
        <end position="52"/>
    </location>
</feature>
<feature type="coiled-coil region" evidence="1">
    <location>
        <begin position="55"/>
        <end position="89"/>
    </location>
</feature>
<keyword evidence="1" id="KW-0175">Coiled coil</keyword>
<dbReference type="Proteomes" id="UP000239549">
    <property type="component" value="Unassembled WGS sequence"/>
</dbReference>
<dbReference type="Pfam" id="PF04977">
    <property type="entry name" value="DivIC"/>
    <property type="match status" value="1"/>
</dbReference>
<evidence type="ECO:0000256" key="3">
    <source>
        <dbReference type="SAM" id="Phobius"/>
    </source>
</evidence>
<dbReference type="GO" id="GO:0051301">
    <property type="term" value="P:cell division"/>
    <property type="evidence" value="ECO:0007669"/>
    <property type="project" value="UniProtKB-KW"/>
</dbReference>
<dbReference type="OrthoDB" id="9815382at2"/>
<organism evidence="4 5">
    <name type="scientific">Desulfocucumis palustris</name>
    <dbReference type="NCBI Taxonomy" id="1898651"/>
    <lineage>
        <taxon>Bacteria</taxon>
        <taxon>Bacillati</taxon>
        <taxon>Bacillota</taxon>
        <taxon>Clostridia</taxon>
        <taxon>Eubacteriales</taxon>
        <taxon>Desulfocucumaceae</taxon>
        <taxon>Desulfocucumis</taxon>
    </lineage>
</organism>
<keyword evidence="3" id="KW-1133">Transmembrane helix</keyword>
<feature type="compositionally biased region" description="Basic and acidic residues" evidence="2">
    <location>
        <begin position="12"/>
        <end position="21"/>
    </location>
</feature>
<feature type="region of interest" description="Disordered" evidence="2">
    <location>
        <begin position="1"/>
        <end position="22"/>
    </location>
</feature>